<organism evidence="7 8">
    <name type="scientific">Clostridium amylolyticum</name>
    <dbReference type="NCBI Taxonomy" id="1121298"/>
    <lineage>
        <taxon>Bacteria</taxon>
        <taxon>Bacillati</taxon>
        <taxon>Bacillota</taxon>
        <taxon>Clostridia</taxon>
        <taxon>Eubacteriales</taxon>
        <taxon>Clostridiaceae</taxon>
        <taxon>Clostridium</taxon>
    </lineage>
</organism>
<keyword evidence="8" id="KW-1185">Reference proteome</keyword>
<dbReference type="AlphaFoldDB" id="A0A1M6L003"/>
<evidence type="ECO:0000256" key="3">
    <source>
        <dbReference type="ARBA" id="ARBA00038412"/>
    </source>
</evidence>
<dbReference type="GO" id="GO:0016787">
    <property type="term" value="F:hydrolase activity"/>
    <property type="evidence" value="ECO:0007669"/>
    <property type="project" value="UniProtKB-KW"/>
</dbReference>
<protein>
    <recommendedName>
        <fullName evidence="4">Putative HNH nuclease YajD</fullName>
    </recommendedName>
</protein>
<dbReference type="Proteomes" id="UP000184080">
    <property type="component" value="Unassembled WGS sequence"/>
</dbReference>
<sequence length="101" mass="12101">MRMELLEAIMKGDVLKFYKSMEWLDKRTDILERDNNECQKHKARGKFHSAECVHHKEHLRDRPDLALTDSNLISLCNSCHNEEHPEKFNNKPKAQLNEERW</sequence>
<accession>A0A1M6L003</accession>
<evidence type="ECO:0000259" key="6">
    <source>
        <dbReference type="Pfam" id="PF01844"/>
    </source>
</evidence>
<dbReference type="PANTHER" id="PTHR41286:SF1">
    <property type="entry name" value="HNH NUCLEASE YAJD-RELATED"/>
    <property type="match status" value="1"/>
</dbReference>
<proteinExistence type="inferred from homology"/>
<dbReference type="PANTHER" id="PTHR41286">
    <property type="entry name" value="HNH NUCLEASE YAJD-RELATED"/>
    <property type="match status" value="1"/>
</dbReference>
<keyword evidence="2" id="KW-0378">Hydrolase</keyword>
<evidence type="ECO:0000256" key="1">
    <source>
        <dbReference type="ARBA" id="ARBA00022722"/>
    </source>
</evidence>
<gene>
    <name evidence="7" type="ORF">SAMN05444401_3555</name>
</gene>
<reference evidence="7 8" key="1">
    <citation type="submission" date="2016-11" db="EMBL/GenBank/DDBJ databases">
        <authorList>
            <person name="Jaros S."/>
            <person name="Januszkiewicz K."/>
            <person name="Wedrychowicz H."/>
        </authorList>
    </citation>
    <scope>NUCLEOTIDE SEQUENCE [LARGE SCALE GENOMIC DNA]</scope>
    <source>
        <strain evidence="7 8">DSM 21864</strain>
    </source>
</reference>
<dbReference type="GO" id="GO:0003676">
    <property type="term" value="F:nucleic acid binding"/>
    <property type="evidence" value="ECO:0007669"/>
    <property type="project" value="InterPro"/>
</dbReference>
<evidence type="ECO:0000313" key="7">
    <source>
        <dbReference type="EMBL" id="SHJ64462.1"/>
    </source>
</evidence>
<evidence type="ECO:0000256" key="5">
    <source>
        <dbReference type="SAM" id="MobiDB-lite"/>
    </source>
</evidence>
<dbReference type="OrthoDB" id="9811997at2"/>
<feature type="domain" description="HNH" evidence="6">
    <location>
        <begin position="45"/>
        <end position="85"/>
    </location>
</feature>
<dbReference type="GO" id="GO:0004519">
    <property type="term" value="F:endonuclease activity"/>
    <property type="evidence" value="ECO:0007669"/>
    <property type="project" value="UniProtKB-KW"/>
</dbReference>
<dbReference type="InterPro" id="IPR002711">
    <property type="entry name" value="HNH"/>
</dbReference>
<dbReference type="GO" id="GO:0008270">
    <property type="term" value="F:zinc ion binding"/>
    <property type="evidence" value="ECO:0007669"/>
    <property type="project" value="InterPro"/>
</dbReference>
<dbReference type="STRING" id="1121298.SAMN05444401_3555"/>
<comment type="similarity">
    <text evidence="3">Belongs to the HNH nuclease family.</text>
</comment>
<dbReference type="Pfam" id="PF01844">
    <property type="entry name" value="HNH"/>
    <property type="match status" value="1"/>
</dbReference>
<name>A0A1M6L003_9CLOT</name>
<dbReference type="EMBL" id="FQZO01000006">
    <property type="protein sequence ID" value="SHJ64462.1"/>
    <property type="molecule type" value="Genomic_DNA"/>
</dbReference>
<evidence type="ECO:0000313" key="8">
    <source>
        <dbReference type="Proteomes" id="UP000184080"/>
    </source>
</evidence>
<evidence type="ECO:0000256" key="4">
    <source>
        <dbReference type="ARBA" id="ARBA00040194"/>
    </source>
</evidence>
<keyword evidence="1" id="KW-0540">Nuclease</keyword>
<evidence type="ECO:0000256" key="2">
    <source>
        <dbReference type="ARBA" id="ARBA00022801"/>
    </source>
</evidence>
<dbReference type="GO" id="GO:0005829">
    <property type="term" value="C:cytosol"/>
    <property type="evidence" value="ECO:0007669"/>
    <property type="project" value="TreeGrafter"/>
</dbReference>
<keyword evidence="7" id="KW-0255">Endonuclease</keyword>
<feature type="region of interest" description="Disordered" evidence="5">
    <location>
        <begin position="82"/>
        <end position="101"/>
    </location>
</feature>